<keyword evidence="2" id="KW-0812">Transmembrane</keyword>
<evidence type="ECO:0008006" key="5">
    <source>
        <dbReference type="Google" id="ProtNLM"/>
    </source>
</evidence>
<evidence type="ECO:0000313" key="3">
    <source>
        <dbReference type="EMBL" id="GGH46752.1"/>
    </source>
</evidence>
<organism evidence="3 4">
    <name type="scientific">Dyadobacter endophyticus</name>
    <dbReference type="NCBI Taxonomy" id="1749036"/>
    <lineage>
        <taxon>Bacteria</taxon>
        <taxon>Pseudomonadati</taxon>
        <taxon>Bacteroidota</taxon>
        <taxon>Cytophagia</taxon>
        <taxon>Cytophagales</taxon>
        <taxon>Spirosomataceae</taxon>
        <taxon>Dyadobacter</taxon>
    </lineage>
</organism>
<dbReference type="Proteomes" id="UP000600214">
    <property type="component" value="Unassembled WGS sequence"/>
</dbReference>
<keyword evidence="4" id="KW-1185">Reference proteome</keyword>
<dbReference type="RefSeq" id="WP_188936663.1">
    <property type="nucleotide sequence ID" value="NZ_BMIA01000003.1"/>
</dbReference>
<comment type="caution">
    <text evidence="3">The sequence shown here is derived from an EMBL/GenBank/DDBJ whole genome shotgun (WGS) entry which is preliminary data.</text>
</comment>
<proteinExistence type="predicted"/>
<protein>
    <recommendedName>
        <fullName evidence="5">Outer membrane protein beta-barrel domain-containing protein</fullName>
    </recommendedName>
</protein>
<feature type="compositionally biased region" description="Polar residues" evidence="1">
    <location>
        <begin position="91"/>
        <end position="105"/>
    </location>
</feature>
<feature type="region of interest" description="Disordered" evidence="1">
    <location>
        <begin position="86"/>
        <end position="254"/>
    </location>
</feature>
<reference evidence="4" key="1">
    <citation type="journal article" date="2019" name="Int. J. Syst. Evol. Microbiol.">
        <title>The Global Catalogue of Microorganisms (GCM) 10K type strain sequencing project: providing services to taxonomists for standard genome sequencing and annotation.</title>
        <authorList>
            <consortium name="The Broad Institute Genomics Platform"/>
            <consortium name="The Broad Institute Genome Sequencing Center for Infectious Disease"/>
            <person name="Wu L."/>
            <person name="Ma J."/>
        </authorList>
    </citation>
    <scope>NUCLEOTIDE SEQUENCE [LARGE SCALE GENOMIC DNA]</scope>
    <source>
        <strain evidence="4">CGMCC 1.15288</strain>
    </source>
</reference>
<evidence type="ECO:0000256" key="2">
    <source>
        <dbReference type="SAM" id="Phobius"/>
    </source>
</evidence>
<feature type="transmembrane region" description="Helical" evidence="2">
    <location>
        <begin position="60"/>
        <end position="79"/>
    </location>
</feature>
<gene>
    <name evidence="3" type="ORF">GCM10007423_46730</name>
</gene>
<accession>A0ABQ1Z3N3</accession>
<evidence type="ECO:0000256" key="1">
    <source>
        <dbReference type="SAM" id="MobiDB-lite"/>
    </source>
</evidence>
<keyword evidence="2" id="KW-0472">Membrane</keyword>
<name>A0ABQ1Z3N3_9BACT</name>
<dbReference type="EMBL" id="BMIA01000003">
    <property type="protein sequence ID" value="GGH46752.1"/>
    <property type="molecule type" value="Genomic_DNA"/>
</dbReference>
<feature type="compositionally biased region" description="Low complexity" evidence="1">
    <location>
        <begin position="123"/>
        <end position="161"/>
    </location>
</feature>
<sequence>MKRNDKHINKFLNEPLPDPEIPADDAWASMSDMLATGSVEGANGQSQLSNVWKAIARFKGLLIGASVVVTSAVVALIVLNAETKNQKHTENQSINSNIQDSASDNTDLKANALKPGTEHTGISTTSPSETSPSEALTSETPSSQKIPSTTTSPETIPSKITHAPGAFGAAGRDASNVAPENPAISGNRRIEDKSKRSGTSPASSPRMRTGAAQARTTRPRDTSVAAGVREDQQDAFPGRAAHENRNEPGAFSGRVTRETENSVFPGHITRQNSTAPPANKLSSGQAVQETIPSFSLEKNTHAAPAQISLNNLASLSGRFESKYNELGRLVKKPVLPNTPQPPVKSRSSIWQDVHFGPEWNINRSIVSTNYMLTGADSIKHPLRLAVPSVFVSKSWNKHTATFIFNPMHSYFGDKQVVAQRVDTLRITDSTFNPVYRNTNFIKALGINFSLQYQYQATYGLALVGGMSYARYTAALLRKEIEFLGNVSPEAHLTVKGRDALQSYIRPQQWNIRAGILFRSRTVFKGRLQAGITFIIPVSNLSANDLESVKSTNVQGSIRFLLK</sequence>
<keyword evidence="2" id="KW-1133">Transmembrane helix</keyword>
<evidence type="ECO:0000313" key="4">
    <source>
        <dbReference type="Proteomes" id="UP000600214"/>
    </source>
</evidence>